<feature type="compositionally biased region" description="Polar residues" evidence="1">
    <location>
        <begin position="276"/>
        <end position="285"/>
    </location>
</feature>
<evidence type="ECO:0000313" key="3">
    <source>
        <dbReference type="Proteomes" id="UP000829354"/>
    </source>
</evidence>
<dbReference type="Pfam" id="PF03353">
    <property type="entry name" value="Lin-8"/>
    <property type="match status" value="1"/>
</dbReference>
<dbReference type="InterPro" id="IPR005020">
    <property type="entry name" value="LIN-8"/>
</dbReference>
<gene>
    <name evidence="2" type="ORF">L5515_018011</name>
</gene>
<dbReference type="EMBL" id="CP092625">
    <property type="protein sequence ID" value="UMM42008.1"/>
    <property type="molecule type" value="Genomic_DNA"/>
</dbReference>
<sequence length="298" mass="34725">MSRRKRSRPEKIAQDPVSTDPIVRNVLSQPKKVPFVRPPSGTALRLWKQKIDRDPLPEVRMEFYRTMSEYIKIEESRLEPIGWGPEDLQTRNIVYAFIELTGAWRYGHRVPRKEFIDVARRVYHCTGRLLSAESCLDIWLKGRLLLRKFLRTAIEDMLMDPQEMESALITSEWIPSYAYMKFAREVFHEYEIELRVKYLGDRTDADNELIKRIEKEDDIRFDDEESNAGSDDDKTAPVVAPEHQESEGFRSTNKMNAAPPMTFKFAPPTTFEFDPSTVSQFSPPTTIKFAPPTTFESH</sequence>
<keyword evidence="3" id="KW-1185">Reference proteome</keyword>
<dbReference type="AlphaFoldDB" id="A0AAE9FEU8"/>
<evidence type="ECO:0000256" key="1">
    <source>
        <dbReference type="SAM" id="MobiDB-lite"/>
    </source>
</evidence>
<feature type="region of interest" description="Disordered" evidence="1">
    <location>
        <begin position="220"/>
        <end position="261"/>
    </location>
</feature>
<proteinExistence type="predicted"/>
<feature type="region of interest" description="Disordered" evidence="1">
    <location>
        <begin position="275"/>
        <end position="298"/>
    </location>
</feature>
<organism evidence="2 3">
    <name type="scientific">Caenorhabditis briggsae</name>
    <dbReference type="NCBI Taxonomy" id="6238"/>
    <lineage>
        <taxon>Eukaryota</taxon>
        <taxon>Metazoa</taxon>
        <taxon>Ecdysozoa</taxon>
        <taxon>Nematoda</taxon>
        <taxon>Chromadorea</taxon>
        <taxon>Rhabditida</taxon>
        <taxon>Rhabditina</taxon>
        <taxon>Rhabditomorpha</taxon>
        <taxon>Rhabditoidea</taxon>
        <taxon>Rhabditidae</taxon>
        <taxon>Peloderinae</taxon>
        <taxon>Caenorhabditis</taxon>
    </lineage>
</organism>
<evidence type="ECO:0000313" key="2">
    <source>
        <dbReference type="EMBL" id="UMM42008.1"/>
    </source>
</evidence>
<dbReference type="PANTHER" id="PTHR32020">
    <property type="entry name" value="LIN-8 DOMAIN CONTAINING-RELATED"/>
    <property type="match status" value="1"/>
</dbReference>
<dbReference type="PANTHER" id="PTHR32020:SF3">
    <property type="entry name" value="ARID DOMAIN-CONTAINING PROTEIN-RELATED"/>
    <property type="match status" value="1"/>
</dbReference>
<reference evidence="2 3" key="1">
    <citation type="submission" date="2022-04" db="EMBL/GenBank/DDBJ databases">
        <title>Chromosome-level reference genomes for two strains of Caenorhabditis briggsae: an improved platform for comparative genomics.</title>
        <authorList>
            <person name="Stevens L."/>
            <person name="Andersen E."/>
        </authorList>
    </citation>
    <scope>NUCLEOTIDE SEQUENCE [LARGE SCALE GENOMIC DNA]</scope>
    <source>
        <strain evidence="2">VX34</strain>
        <tissue evidence="2">Whole-organism</tissue>
    </source>
</reference>
<accession>A0AAE9FEU8</accession>
<name>A0AAE9FEU8_CAEBR</name>
<dbReference type="Proteomes" id="UP000829354">
    <property type="component" value="Chromosome X"/>
</dbReference>
<protein>
    <submittedName>
        <fullName evidence="2">Uncharacterized protein</fullName>
    </submittedName>
</protein>